<sequence length="95" mass="11229">MRNRIILFEFRFFDCYGRRHRIRLLLFTSNVKATLFLDPGLSLFCFFQCFSFLCLTSEPDLNRLRSAVQIAEDILQHPWLNIKIRLKPTGIAAFS</sequence>
<protein>
    <submittedName>
        <fullName evidence="1">Uncharacterized protein</fullName>
    </submittedName>
</protein>
<keyword evidence="2" id="KW-1185">Reference proteome</keyword>
<comment type="caution">
    <text evidence="1">The sequence shown here is derived from an EMBL/GenBank/DDBJ whole genome shotgun (WGS) entry which is preliminary data.</text>
</comment>
<proteinExistence type="predicted"/>
<name>A0ABS0AXI8_9GAMM</name>
<gene>
    <name evidence="1" type="ORF">Y5W_03606</name>
</gene>
<reference evidence="1 2" key="1">
    <citation type="submission" date="2012-09" db="EMBL/GenBank/DDBJ databases">
        <title>Genome Sequence of alkane-degrading Bacterium Alcanivorax sp. 521-1.</title>
        <authorList>
            <person name="Lai Q."/>
            <person name="Shao Z."/>
        </authorList>
    </citation>
    <scope>NUCLEOTIDE SEQUENCE [LARGE SCALE GENOMIC DNA]</scope>
    <source>
        <strain evidence="1 2">521-1</strain>
    </source>
</reference>
<dbReference type="Proteomes" id="UP000662703">
    <property type="component" value="Unassembled WGS sequence"/>
</dbReference>
<organism evidence="1 2">
    <name type="scientific">Alloalcanivorax profundimaris</name>
    <dbReference type="NCBI Taxonomy" id="2735259"/>
    <lineage>
        <taxon>Bacteria</taxon>
        <taxon>Pseudomonadati</taxon>
        <taxon>Pseudomonadota</taxon>
        <taxon>Gammaproteobacteria</taxon>
        <taxon>Oceanospirillales</taxon>
        <taxon>Alcanivoracaceae</taxon>
        <taxon>Alloalcanivorax</taxon>
    </lineage>
</organism>
<accession>A0ABS0AXI8</accession>
<evidence type="ECO:0000313" key="2">
    <source>
        <dbReference type="Proteomes" id="UP000662703"/>
    </source>
</evidence>
<evidence type="ECO:0000313" key="1">
    <source>
        <dbReference type="EMBL" id="MBF5058312.1"/>
    </source>
</evidence>
<dbReference type="EMBL" id="ARXX01000089">
    <property type="protein sequence ID" value="MBF5058312.1"/>
    <property type="molecule type" value="Genomic_DNA"/>
</dbReference>